<sequence>MTKSITFTLMHFCIAMSVAYALTGSLAIGGAIAIVEPLVNSVGYYIHERLWETRRNNTALVVA</sequence>
<dbReference type="RefSeq" id="WP_148068393.1">
    <property type="nucleotide sequence ID" value="NZ_VRZA01000003.1"/>
</dbReference>
<keyword evidence="1" id="KW-1133">Transmembrane helix</keyword>
<dbReference type="EMBL" id="VRZA01000003">
    <property type="protein sequence ID" value="TXS94051.1"/>
    <property type="molecule type" value="Genomic_DNA"/>
</dbReference>
<reference evidence="3 4" key="1">
    <citation type="submission" date="2019-08" db="EMBL/GenBank/DDBJ databases">
        <title>Parahaliea maris sp. nov., isolated from the surface seawater.</title>
        <authorList>
            <person name="Liu Y."/>
        </authorList>
    </citation>
    <scope>NUCLEOTIDE SEQUENCE [LARGE SCALE GENOMIC DNA]</scope>
    <source>
        <strain evidence="3 4">HSLHS9</strain>
    </source>
</reference>
<dbReference type="Pfam" id="PF09834">
    <property type="entry name" value="DUF2061"/>
    <property type="match status" value="1"/>
</dbReference>
<feature type="domain" description="DUF2061" evidence="2">
    <location>
        <begin position="1"/>
        <end position="52"/>
    </location>
</feature>
<evidence type="ECO:0000256" key="1">
    <source>
        <dbReference type="SAM" id="Phobius"/>
    </source>
</evidence>
<comment type="caution">
    <text evidence="3">The sequence shown here is derived from an EMBL/GenBank/DDBJ whole genome shotgun (WGS) entry which is preliminary data.</text>
</comment>
<organism evidence="3 4">
    <name type="scientific">Parahaliea maris</name>
    <dbReference type="NCBI Taxonomy" id="2716870"/>
    <lineage>
        <taxon>Bacteria</taxon>
        <taxon>Pseudomonadati</taxon>
        <taxon>Pseudomonadota</taxon>
        <taxon>Gammaproteobacteria</taxon>
        <taxon>Cellvibrionales</taxon>
        <taxon>Halieaceae</taxon>
        <taxon>Parahaliea</taxon>
    </lineage>
</organism>
<keyword evidence="1" id="KW-0472">Membrane</keyword>
<evidence type="ECO:0000259" key="2">
    <source>
        <dbReference type="Pfam" id="PF09834"/>
    </source>
</evidence>
<accession>A0A5C9A426</accession>
<evidence type="ECO:0000313" key="4">
    <source>
        <dbReference type="Proteomes" id="UP000321039"/>
    </source>
</evidence>
<dbReference type="AlphaFoldDB" id="A0A5C9A426"/>
<keyword evidence="1" id="KW-0812">Transmembrane</keyword>
<feature type="transmembrane region" description="Helical" evidence="1">
    <location>
        <begin position="12"/>
        <end position="35"/>
    </location>
</feature>
<keyword evidence="4" id="KW-1185">Reference proteome</keyword>
<evidence type="ECO:0000313" key="3">
    <source>
        <dbReference type="EMBL" id="TXS94051.1"/>
    </source>
</evidence>
<dbReference type="InterPro" id="IPR018638">
    <property type="entry name" value="DUF2061_membrane"/>
</dbReference>
<protein>
    <submittedName>
        <fullName evidence="3">DUF2061 domain-containing protein</fullName>
    </submittedName>
</protein>
<proteinExistence type="predicted"/>
<dbReference type="Proteomes" id="UP000321039">
    <property type="component" value="Unassembled WGS sequence"/>
</dbReference>
<name>A0A5C9A426_9GAMM</name>
<gene>
    <name evidence="3" type="ORF">FV139_10590</name>
</gene>